<dbReference type="PRINTS" id="PR01837">
    <property type="entry name" value="MGTCSAPBPROT"/>
</dbReference>
<keyword evidence="6 7" id="KW-0472">Membrane</keyword>
<keyword evidence="5 7" id="KW-1133">Transmembrane helix</keyword>
<keyword evidence="10" id="KW-1185">Reference proteome</keyword>
<keyword evidence="4 7" id="KW-0812">Transmembrane</keyword>
<evidence type="ECO:0000256" key="5">
    <source>
        <dbReference type="ARBA" id="ARBA00022989"/>
    </source>
</evidence>
<dbReference type="EMBL" id="JARXRM010000046">
    <property type="protein sequence ID" value="MDH5825053.1"/>
    <property type="molecule type" value="Genomic_DNA"/>
</dbReference>
<dbReference type="RefSeq" id="WP_280576453.1">
    <property type="nucleotide sequence ID" value="NZ_JARXRM010000046.1"/>
</dbReference>
<evidence type="ECO:0000256" key="4">
    <source>
        <dbReference type="ARBA" id="ARBA00022692"/>
    </source>
</evidence>
<dbReference type="PANTHER" id="PTHR33778:SF1">
    <property type="entry name" value="MAGNESIUM TRANSPORTER YHID-RELATED"/>
    <property type="match status" value="1"/>
</dbReference>
<evidence type="ECO:0000256" key="7">
    <source>
        <dbReference type="RuleBase" id="RU365041"/>
    </source>
</evidence>
<dbReference type="InterPro" id="IPR003416">
    <property type="entry name" value="MgtC/SapB/SrpB/YhiD_fam"/>
</dbReference>
<feature type="domain" description="MgtC/SapB/SrpB/YhiD N-terminal" evidence="8">
    <location>
        <begin position="27"/>
        <end position="150"/>
    </location>
</feature>
<sequence>MAAFPLTTNGEPAMGDLIAFLQPYLPLLGALLLALPVGWDRERHADIMGIRTFPLVAVGACAYVLIARQFIGDDAPDASARILQGLMTGIGFVGGGAILKHDDHVSGTATAASIWTVGAMGAAAGFGYWGHAVALALINLAVVAVLSRFKQGRDADDA</sequence>
<comment type="caution">
    <text evidence="9">The sequence shown here is derived from an EMBL/GenBank/DDBJ whole genome shotgun (WGS) entry which is preliminary data.</text>
</comment>
<name>A0ABT6JFT6_9GAMM</name>
<feature type="transmembrane region" description="Helical" evidence="7">
    <location>
        <begin position="51"/>
        <end position="71"/>
    </location>
</feature>
<evidence type="ECO:0000256" key="1">
    <source>
        <dbReference type="ARBA" id="ARBA00004651"/>
    </source>
</evidence>
<reference evidence="9 10" key="1">
    <citation type="submission" date="2023-04" db="EMBL/GenBank/DDBJ databases">
        <title>Luteimonas endophyticus RD2P54.</title>
        <authorList>
            <person name="Sun J.-Q."/>
        </authorList>
    </citation>
    <scope>NUCLEOTIDE SEQUENCE [LARGE SCALE GENOMIC DNA]</scope>
    <source>
        <strain evidence="9 10">RD2P54</strain>
    </source>
</reference>
<dbReference type="Proteomes" id="UP001156940">
    <property type="component" value="Unassembled WGS sequence"/>
</dbReference>
<evidence type="ECO:0000259" key="8">
    <source>
        <dbReference type="Pfam" id="PF02308"/>
    </source>
</evidence>
<dbReference type="PANTHER" id="PTHR33778">
    <property type="entry name" value="PROTEIN MGTC"/>
    <property type="match status" value="1"/>
</dbReference>
<feature type="transmembrane region" description="Helical" evidence="7">
    <location>
        <begin position="126"/>
        <end position="146"/>
    </location>
</feature>
<accession>A0ABT6JFT6</accession>
<evidence type="ECO:0000256" key="6">
    <source>
        <dbReference type="ARBA" id="ARBA00023136"/>
    </source>
</evidence>
<gene>
    <name evidence="9" type="ORF">QFW77_18970</name>
</gene>
<comment type="subcellular location">
    <subcellularLocation>
        <location evidence="7">Cell inner membrane</location>
        <topology evidence="7">Multi-pass membrane protein</topology>
    </subcellularLocation>
    <subcellularLocation>
        <location evidence="1">Cell membrane</location>
        <topology evidence="1">Multi-pass membrane protein</topology>
    </subcellularLocation>
</comment>
<keyword evidence="7" id="KW-0997">Cell inner membrane</keyword>
<comment type="similarity">
    <text evidence="2 7">Belongs to the MgtC/SapB family.</text>
</comment>
<evidence type="ECO:0000313" key="10">
    <source>
        <dbReference type="Proteomes" id="UP001156940"/>
    </source>
</evidence>
<protein>
    <recommendedName>
        <fullName evidence="7">Protein MgtC</fullName>
    </recommendedName>
</protein>
<dbReference type="Pfam" id="PF02308">
    <property type="entry name" value="MgtC"/>
    <property type="match status" value="1"/>
</dbReference>
<feature type="transmembrane region" description="Helical" evidence="7">
    <location>
        <begin position="20"/>
        <end position="39"/>
    </location>
</feature>
<evidence type="ECO:0000256" key="2">
    <source>
        <dbReference type="ARBA" id="ARBA00009298"/>
    </source>
</evidence>
<keyword evidence="3" id="KW-1003">Cell membrane</keyword>
<dbReference type="InterPro" id="IPR049177">
    <property type="entry name" value="MgtC_SapB_SrpB_YhiD_N"/>
</dbReference>
<evidence type="ECO:0000313" key="9">
    <source>
        <dbReference type="EMBL" id="MDH5825053.1"/>
    </source>
</evidence>
<organism evidence="9 10">
    <name type="scientific">Luteimonas endophytica</name>
    <dbReference type="NCBI Taxonomy" id="3042023"/>
    <lineage>
        <taxon>Bacteria</taxon>
        <taxon>Pseudomonadati</taxon>
        <taxon>Pseudomonadota</taxon>
        <taxon>Gammaproteobacteria</taxon>
        <taxon>Lysobacterales</taxon>
        <taxon>Lysobacteraceae</taxon>
        <taxon>Luteimonas</taxon>
    </lineage>
</organism>
<evidence type="ECO:0000256" key="3">
    <source>
        <dbReference type="ARBA" id="ARBA00022475"/>
    </source>
</evidence>
<proteinExistence type="inferred from homology"/>